<evidence type="ECO:0000313" key="3">
    <source>
        <dbReference type="Proteomes" id="UP001304515"/>
    </source>
</evidence>
<dbReference type="AlphaFoldDB" id="A0AA96EZ26"/>
<keyword evidence="3" id="KW-1185">Reference proteome</keyword>
<reference evidence="2 3" key="1">
    <citation type="submission" date="2023-09" db="EMBL/GenBank/DDBJ databases">
        <title>Flavobacterium sp. a novel bacteria isolate from Pepper rhizosphere.</title>
        <authorList>
            <person name="Peng Y."/>
            <person name="Lee J."/>
        </authorList>
    </citation>
    <scope>NUCLEOTIDE SEQUENCE [LARGE SCALE GENOMIC DNA]</scope>
    <source>
        <strain evidence="1">PMR2A8</strain>
        <strain evidence="2 3">PMTSA4</strain>
    </source>
</reference>
<dbReference type="RefSeq" id="WP_313324388.1">
    <property type="nucleotide sequence ID" value="NZ_CP134878.1"/>
</dbReference>
<name>A0AA96EZ26_9FLAO</name>
<evidence type="ECO:0000313" key="1">
    <source>
        <dbReference type="EMBL" id="WNM19497.1"/>
    </source>
</evidence>
<dbReference type="KEGG" id="fcj:RN605_09330"/>
<evidence type="ECO:0000313" key="2">
    <source>
        <dbReference type="EMBL" id="WNM20886.1"/>
    </source>
</evidence>
<accession>A0AA96J2H1</accession>
<dbReference type="Proteomes" id="UP001304515">
    <property type="component" value="Chromosome"/>
</dbReference>
<dbReference type="EMBL" id="CP134890">
    <property type="protein sequence ID" value="WNM20886.1"/>
    <property type="molecule type" value="Genomic_DNA"/>
</dbReference>
<proteinExistence type="predicted"/>
<sequence length="96" mass="11168">MQKANYIVNFLDKAISNKSITSIQINLYVALWYAWINNNQINPISISREDLMKISKIHSTATYHKSMKLLHENGFITYVPSFNPYKSSQVFLNKLL</sequence>
<organism evidence="2 3">
    <name type="scientific">Flavobacterium capsici</name>
    <dbReference type="NCBI Taxonomy" id="3075618"/>
    <lineage>
        <taxon>Bacteria</taxon>
        <taxon>Pseudomonadati</taxon>
        <taxon>Bacteroidota</taxon>
        <taxon>Flavobacteriia</taxon>
        <taxon>Flavobacteriales</taxon>
        <taxon>Flavobacteriaceae</taxon>
        <taxon>Flavobacterium</taxon>
    </lineage>
</organism>
<dbReference type="EMBL" id="CP134878">
    <property type="protein sequence ID" value="WNM19497.1"/>
    <property type="molecule type" value="Genomic_DNA"/>
</dbReference>
<protein>
    <submittedName>
        <fullName evidence="2">Uncharacterized protein</fullName>
    </submittedName>
</protein>
<accession>A0AA96EZ26</accession>
<gene>
    <name evidence="2" type="ORF">RN605_09330</name>
    <name evidence="1" type="ORF">RN608_02160</name>
</gene>